<reference evidence="2" key="1">
    <citation type="submission" date="2018-05" db="EMBL/GenBank/DDBJ databases">
        <title>Draft genome of Mucuna pruriens seed.</title>
        <authorList>
            <person name="Nnadi N.E."/>
            <person name="Vos R."/>
            <person name="Hasami M.H."/>
            <person name="Devisetty U.K."/>
            <person name="Aguiy J.C."/>
        </authorList>
    </citation>
    <scope>NUCLEOTIDE SEQUENCE [LARGE SCALE GENOMIC DNA]</scope>
    <source>
        <strain evidence="2">JCA_2017</strain>
    </source>
</reference>
<dbReference type="InterPro" id="IPR043128">
    <property type="entry name" value="Rev_trsase/Diguanyl_cyclase"/>
</dbReference>
<dbReference type="Proteomes" id="UP000257109">
    <property type="component" value="Unassembled WGS sequence"/>
</dbReference>
<accession>A0A371I6K4</accession>
<organism evidence="2 3">
    <name type="scientific">Mucuna pruriens</name>
    <name type="common">Velvet bean</name>
    <name type="synonym">Dolichos pruriens</name>
    <dbReference type="NCBI Taxonomy" id="157652"/>
    <lineage>
        <taxon>Eukaryota</taxon>
        <taxon>Viridiplantae</taxon>
        <taxon>Streptophyta</taxon>
        <taxon>Embryophyta</taxon>
        <taxon>Tracheophyta</taxon>
        <taxon>Spermatophyta</taxon>
        <taxon>Magnoliopsida</taxon>
        <taxon>eudicotyledons</taxon>
        <taxon>Gunneridae</taxon>
        <taxon>Pentapetalae</taxon>
        <taxon>rosids</taxon>
        <taxon>fabids</taxon>
        <taxon>Fabales</taxon>
        <taxon>Fabaceae</taxon>
        <taxon>Papilionoideae</taxon>
        <taxon>50 kb inversion clade</taxon>
        <taxon>NPAAA clade</taxon>
        <taxon>indigoferoid/millettioid clade</taxon>
        <taxon>Phaseoleae</taxon>
        <taxon>Mucuna</taxon>
    </lineage>
</organism>
<dbReference type="Pfam" id="PF00078">
    <property type="entry name" value="RVT_1"/>
    <property type="match status" value="1"/>
</dbReference>
<evidence type="ECO:0000313" key="2">
    <source>
        <dbReference type="EMBL" id="RDY10673.1"/>
    </source>
</evidence>
<dbReference type="InterPro" id="IPR053134">
    <property type="entry name" value="RNA-dir_DNA_polymerase"/>
</dbReference>
<comment type="caution">
    <text evidence="2">The sequence shown here is derived from an EMBL/GenBank/DDBJ whole genome shotgun (WGS) entry which is preliminary data.</text>
</comment>
<name>A0A371I6K4_MUCPR</name>
<keyword evidence="3" id="KW-1185">Reference proteome</keyword>
<dbReference type="AlphaFoldDB" id="A0A371I6K4"/>
<dbReference type="PANTHER" id="PTHR24559:SF430">
    <property type="entry name" value="RNA-DIRECTED DNA POLYMERASE"/>
    <property type="match status" value="1"/>
</dbReference>
<proteinExistence type="predicted"/>
<dbReference type="Gene3D" id="3.30.70.270">
    <property type="match status" value="1"/>
</dbReference>
<dbReference type="PANTHER" id="PTHR24559">
    <property type="entry name" value="TRANSPOSON TY3-I GAG-POL POLYPROTEIN"/>
    <property type="match status" value="1"/>
</dbReference>
<dbReference type="InterPro" id="IPR043502">
    <property type="entry name" value="DNA/RNA_pol_sf"/>
</dbReference>
<feature type="non-terminal residue" evidence="2">
    <location>
        <position position="1"/>
    </location>
</feature>
<sequence length="108" mass="12477">MHLRDEAKIAFIIDSRTFCYKVMRFGLKNAGATYQRLMDKIFKDVMGHDVEAYVDDMYQLKLNSKKCSFGVQARKFLSFMLTKKGIEANPEICQAVINMKSPQNVKEV</sequence>
<feature type="domain" description="Reverse transcriptase" evidence="1">
    <location>
        <begin position="11"/>
        <end position="96"/>
    </location>
</feature>
<dbReference type="EMBL" id="QJKJ01000798">
    <property type="protein sequence ID" value="RDY10673.1"/>
    <property type="molecule type" value="Genomic_DNA"/>
</dbReference>
<dbReference type="OrthoDB" id="542221at2759"/>
<dbReference type="SUPFAM" id="SSF56672">
    <property type="entry name" value="DNA/RNA polymerases"/>
    <property type="match status" value="1"/>
</dbReference>
<gene>
    <name evidence="2" type="primary">pol</name>
    <name evidence="2" type="ORF">CR513_04765</name>
</gene>
<dbReference type="InterPro" id="IPR000477">
    <property type="entry name" value="RT_dom"/>
</dbReference>
<protein>
    <submittedName>
        <fullName evidence="2">Retrovirus-related Pol polyprotein from transposon 17.6</fullName>
    </submittedName>
</protein>
<evidence type="ECO:0000259" key="1">
    <source>
        <dbReference type="Pfam" id="PF00078"/>
    </source>
</evidence>
<evidence type="ECO:0000313" key="3">
    <source>
        <dbReference type="Proteomes" id="UP000257109"/>
    </source>
</evidence>